<evidence type="ECO:0000256" key="4">
    <source>
        <dbReference type="ARBA" id="ARBA00022692"/>
    </source>
</evidence>
<dbReference type="RefSeq" id="WP_168105271.1">
    <property type="nucleotide sequence ID" value="NZ_CP051215.1"/>
</dbReference>
<evidence type="ECO:0000256" key="6">
    <source>
        <dbReference type="ARBA" id="ARBA00023136"/>
    </source>
</evidence>
<keyword evidence="4 7" id="KW-0812">Transmembrane</keyword>
<evidence type="ECO:0000256" key="3">
    <source>
        <dbReference type="ARBA" id="ARBA00022475"/>
    </source>
</evidence>
<dbReference type="Proteomes" id="UP000584587">
    <property type="component" value="Unassembled WGS sequence"/>
</dbReference>
<dbReference type="Pfam" id="PF02534">
    <property type="entry name" value="T4SS-DNA_transf"/>
    <property type="match status" value="1"/>
</dbReference>
<comment type="caution">
    <text evidence="8">The sequence shown here is derived from an EMBL/GenBank/DDBJ whole genome shotgun (WGS) entry which is preliminary data.</text>
</comment>
<dbReference type="SUPFAM" id="SSF52540">
    <property type="entry name" value="P-loop containing nucleoside triphosphate hydrolases"/>
    <property type="match status" value="1"/>
</dbReference>
<feature type="transmembrane region" description="Helical" evidence="7">
    <location>
        <begin position="56"/>
        <end position="73"/>
    </location>
</feature>
<evidence type="ECO:0000313" key="8">
    <source>
        <dbReference type="EMBL" id="NKE38801.1"/>
    </source>
</evidence>
<dbReference type="CDD" id="cd01127">
    <property type="entry name" value="TrwB_TraG_TraD_VirD4"/>
    <property type="match status" value="2"/>
</dbReference>
<dbReference type="PANTHER" id="PTHR37937">
    <property type="entry name" value="CONJUGATIVE TRANSFER: DNA TRANSPORT"/>
    <property type="match status" value="1"/>
</dbReference>
<comment type="subcellular location">
    <subcellularLocation>
        <location evidence="1">Cell membrane</location>
        <topology evidence="1">Multi-pass membrane protein</topology>
    </subcellularLocation>
</comment>
<name>A0A846TXJ6_9MOLU</name>
<comment type="similarity">
    <text evidence="2">Belongs to the VirD4/TraG family.</text>
</comment>
<evidence type="ECO:0000256" key="1">
    <source>
        <dbReference type="ARBA" id="ARBA00004651"/>
    </source>
</evidence>
<evidence type="ECO:0000256" key="5">
    <source>
        <dbReference type="ARBA" id="ARBA00022989"/>
    </source>
</evidence>
<proteinExistence type="inferred from homology"/>
<protein>
    <submittedName>
        <fullName evidence="8">Type IV secretory system conjugative DNA transfer family protein</fullName>
    </submittedName>
</protein>
<dbReference type="NCBIfam" id="NF045973">
    <property type="entry name" value="conju_CD1115"/>
    <property type="match status" value="1"/>
</dbReference>
<organism evidence="8 9">
    <name type="scientific">Spiroplasma platyhelix PALS-1</name>
    <dbReference type="NCBI Taxonomy" id="1276218"/>
    <lineage>
        <taxon>Bacteria</taxon>
        <taxon>Bacillati</taxon>
        <taxon>Mycoplasmatota</taxon>
        <taxon>Mollicutes</taxon>
        <taxon>Entomoplasmatales</taxon>
        <taxon>Spiroplasmataceae</taxon>
        <taxon>Spiroplasma</taxon>
    </lineage>
</organism>
<keyword evidence="5 7" id="KW-1133">Transmembrane helix</keyword>
<dbReference type="GO" id="GO:0005886">
    <property type="term" value="C:plasma membrane"/>
    <property type="evidence" value="ECO:0007669"/>
    <property type="project" value="UniProtKB-SubCell"/>
</dbReference>
<accession>A0A846TXJ6</accession>
<dbReference type="AlphaFoldDB" id="A0A846TXJ6"/>
<feature type="transmembrane region" description="Helical" evidence="7">
    <location>
        <begin position="12"/>
        <end position="36"/>
    </location>
</feature>
<sequence>MKKIVEYKWHLVIGLLILPIIFIFLITVIGMIIDLIEYSNIDFNLFNYWSKSFSNWYYSLLSFLLSFIIYFYYGYKVCFATKKEATLKATKKNDYGNARWLNKKEINQLYPLVYGNRNHKQHGFVVNSKKEKNTLFHNIRTNTHSLVIGGTGSGKTQGLVLPTINCNAKSEIKPSMVITDVKGELYKCQARRLQKQGYSVKVLNLRNIRESITWNPLQAIYDQFKTMLLSHRKQTKLHLKVQIQSDIQDLTKTLFASKNQIDSFWNESGALITEAIILGILEKTEALINKNESQENKTISKLLNKYLPVNQFNLASVTVIASLDKDMVSWFKSFPDTSIAKITANQVLQNGSKTLTSIIMTMSTNLSIFKNEFIRNLTCQNDLNFNNFIKKPTALFVIIPDENKNYYIFVTLLIMQLYKFLVTQANKKQTGKLERPVYFLCDEFGNLPTIPNMESIITIARGRNIFFQLIIQDLQQLKEKYGSEVANIIFTNCSLHIFLQTMALETAEKYSKMIGYSTVIQIGISGKGEVKRQSENLAGRPLILASDLMRLSSNQAIIFYAKENAFKATLIPWYQISSNHDQLEIYKKRLKLINFEKDYYYNIKNEKNSLIFI</sequence>
<evidence type="ECO:0000256" key="7">
    <source>
        <dbReference type="SAM" id="Phobius"/>
    </source>
</evidence>
<reference evidence="8 9" key="1">
    <citation type="submission" date="2020-04" db="EMBL/GenBank/DDBJ databases">
        <title>Complete genome sequence of Spiroplasma platyhelix ATCC 51748, an insect isolate.</title>
        <authorList>
            <person name="Green E.A."/>
            <person name="Klassen J.L."/>
        </authorList>
    </citation>
    <scope>NUCLEOTIDE SEQUENCE [LARGE SCALE GENOMIC DNA]</scope>
    <source>
        <strain evidence="8 9">PALS-1</strain>
    </source>
</reference>
<keyword evidence="3" id="KW-1003">Cell membrane</keyword>
<keyword evidence="6 7" id="KW-0472">Membrane</keyword>
<dbReference type="Gene3D" id="3.40.50.300">
    <property type="entry name" value="P-loop containing nucleotide triphosphate hydrolases"/>
    <property type="match status" value="2"/>
</dbReference>
<dbReference type="EMBL" id="JAAVVK010000002">
    <property type="protein sequence ID" value="NKE38801.1"/>
    <property type="molecule type" value="Genomic_DNA"/>
</dbReference>
<dbReference type="PANTHER" id="PTHR37937:SF1">
    <property type="entry name" value="CONJUGATIVE TRANSFER: DNA TRANSPORT"/>
    <property type="match status" value="1"/>
</dbReference>
<evidence type="ECO:0000256" key="2">
    <source>
        <dbReference type="ARBA" id="ARBA00008806"/>
    </source>
</evidence>
<gene>
    <name evidence="8" type="ORF">HER12_03475</name>
</gene>
<dbReference type="InterPro" id="IPR051539">
    <property type="entry name" value="T4SS-coupling_protein"/>
</dbReference>
<dbReference type="InterPro" id="IPR003688">
    <property type="entry name" value="TraG/VirD4"/>
</dbReference>
<dbReference type="InterPro" id="IPR027417">
    <property type="entry name" value="P-loop_NTPase"/>
</dbReference>
<evidence type="ECO:0000313" key="9">
    <source>
        <dbReference type="Proteomes" id="UP000584587"/>
    </source>
</evidence>
<keyword evidence="9" id="KW-1185">Reference proteome</keyword>